<dbReference type="Proteomes" id="UP000316096">
    <property type="component" value="Unassembled WGS sequence"/>
</dbReference>
<keyword evidence="1" id="KW-0472">Membrane</keyword>
<feature type="transmembrane region" description="Helical" evidence="1">
    <location>
        <begin position="6"/>
        <end position="22"/>
    </location>
</feature>
<feature type="transmembrane region" description="Helical" evidence="1">
    <location>
        <begin position="34"/>
        <end position="52"/>
    </location>
</feature>
<sequence length="55" mass="6140">MSGLVTLALLAILGAFIITRIMRRIGLGMSRSNTFGFMFFFVVVVLMVWGQTLNK</sequence>
<keyword evidence="1" id="KW-1133">Transmembrane helix</keyword>
<dbReference type="RefSeq" id="WP_185792097.1">
    <property type="nucleotide sequence ID" value="NZ_VFOZ01000001.1"/>
</dbReference>
<evidence type="ECO:0000313" key="3">
    <source>
        <dbReference type="Proteomes" id="UP000316096"/>
    </source>
</evidence>
<organism evidence="2 3">
    <name type="scientific">Actinoallomurus bryophytorum</name>
    <dbReference type="NCBI Taxonomy" id="1490222"/>
    <lineage>
        <taxon>Bacteria</taxon>
        <taxon>Bacillati</taxon>
        <taxon>Actinomycetota</taxon>
        <taxon>Actinomycetes</taxon>
        <taxon>Streptosporangiales</taxon>
        <taxon>Thermomonosporaceae</taxon>
        <taxon>Actinoallomurus</taxon>
    </lineage>
</organism>
<keyword evidence="3" id="KW-1185">Reference proteome</keyword>
<evidence type="ECO:0000313" key="2">
    <source>
        <dbReference type="EMBL" id="TQL96175.1"/>
    </source>
</evidence>
<protein>
    <submittedName>
        <fullName evidence="2">Uncharacterized protein</fullName>
    </submittedName>
</protein>
<gene>
    <name evidence="2" type="ORF">FB559_1697</name>
</gene>
<dbReference type="EMBL" id="VFOZ01000001">
    <property type="protein sequence ID" value="TQL96175.1"/>
    <property type="molecule type" value="Genomic_DNA"/>
</dbReference>
<keyword evidence="1" id="KW-0812">Transmembrane</keyword>
<accession>A0A543CGG6</accession>
<evidence type="ECO:0000256" key="1">
    <source>
        <dbReference type="SAM" id="Phobius"/>
    </source>
</evidence>
<proteinExistence type="predicted"/>
<name>A0A543CGG6_9ACTN</name>
<comment type="caution">
    <text evidence="2">The sequence shown here is derived from an EMBL/GenBank/DDBJ whole genome shotgun (WGS) entry which is preliminary data.</text>
</comment>
<reference evidence="2 3" key="1">
    <citation type="submission" date="2019-06" db="EMBL/GenBank/DDBJ databases">
        <title>Sequencing the genomes of 1000 actinobacteria strains.</title>
        <authorList>
            <person name="Klenk H.-P."/>
        </authorList>
    </citation>
    <scope>NUCLEOTIDE SEQUENCE [LARGE SCALE GENOMIC DNA]</scope>
    <source>
        <strain evidence="2 3">DSM 102200</strain>
    </source>
</reference>
<dbReference type="AlphaFoldDB" id="A0A543CGG6"/>